<reference evidence="2" key="1">
    <citation type="submission" date="2023-02" db="EMBL/GenBank/DDBJ databases">
        <title>Colletotrichum kahawae CIFC_Que2 genome sequencing and assembly.</title>
        <authorList>
            <person name="Baroncelli R."/>
        </authorList>
    </citation>
    <scope>NUCLEOTIDE SEQUENCE</scope>
    <source>
        <strain evidence="2">CIFC_Que2</strain>
    </source>
</reference>
<dbReference type="Proteomes" id="UP001281614">
    <property type="component" value="Unassembled WGS sequence"/>
</dbReference>
<dbReference type="EMBL" id="VYYT01000024">
    <property type="protein sequence ID" value="KAK2776820.1"/>
    <property type="molecule type" value="Genomic_DNA"/>
</dbReference>
<feature type="compositionally biased region" description="Basic and acidic residues" evidence="1">
    <location>
        <begin position="1"/>
        <end position="15"/>
    </location>
</feature>
<keyword evidence="3" id="KW-1185">Reference proteome</keyword>
<organism evidence="2 3">
    <name type="scientific">Colletotrichum kahawae</name>
    <name type="common">Coffee berry disease fungus</name>
    <dbReference type="NCBI Taxonomy" id="34407"/>
    <lineage>
        <taxon>Eukaryota</taxon>
        <taxon>Fungi</taxon>
        <taxon>Dikarya</taxon>
        <taxon>Ascomycota</taxon>
        <taxon>Pezizomycotina</taxon>
        <taxon>Sordariomycetes</taxon>
        <taxon>Hypocreomycetidae</taxon>
        <taxon>Glomerellales</taxon>
        <taxon>Glomerellaceae</taxon>
        <taxon>Colletotrichum</taxon>
        <taxon>Colletotrichum gloeosporioides species complex</taxon>
    </lineage>
</organism>
<evidence type="ECO:0008006" key="4">
    <source>
        <dbReference type="Google" id="ProtNLM"/>
    </source>
</evidence>
<sequence length="210" mass="23631">MEAERERNRIRDNQRRSRARKKEYVQELEQRLRDCQLKGIEASAEVQQAARRVAEENQKLRQLLGEVGLGDHQVDQYLRTDVLDHGDGRNFQAHAAASRKQGHAVNALDSIMTARRPDSLDLSRPFPATGHQARSDPASAYDTASNSPSESYVSALSPSISSDKLNNLFADKLSGAYRFTGREVLATPAPHLYATRTLAQKIDEIYRRET</sequence>
<gene>
    <name evidence="2" type="ORF">CKAH01_03312</name>
</gene>
<comment type="caution">
    <text evidence="2">The sequence shown here is derived from an EMBL/GenBank/DDBJ whole genome shotgun (WGS) entry which is preliminary data.</text>
</comment>
<dbReference type="PANTHER" id="PTHR42070">
    <property type="entry name" value="FILAMENT ASSOCIATED PROTEIN, PUTATIVE (AFU_ORTHOLOGUE AFUA_8G06630)-RELATED"/>
    <property type="match status" value="1"/>
</dbReference>
<feature type="region of interest" description="Disordered" evidence="1">
    <location>
        <begin position="122"/>
        <end position="150"/>
    </location>
</feature>
<name>A0AAD9YRJ4_COLKA</name>
<dbReference type="AlphaFoldDB" id="A0AAD9YRJ4"/>
<evidence type="ECO:0000313" key="2">
    <source>
        <dbReference type="EMBL" id="KAK2776820.1"/>
    </source>
</evidence>
<protein>
    <recommendedName>
        <fullName evidence="4">BZIP domain-containing protein</fullName>
    </recommendedName>
</protein>
<feature type="region of interest" description="Disordered" evidence="1">
    <location>
        <begin position="1"/>
        <end position="22"/>
    </location>
</feature>
<accession>A0AAD9YRJ4</accession>
<dbReference type="PANTHER" id="PTHR42070:SF1">
    <property type="entry name" value="FILAMENT ASSOCIATED PROTEIN, PUTATIVE (AFU_ORTHOLOGUE AFUA_8G06630)-RELATED"/>
    <property type="match status" value="1"/>
</dbReference>
<dbReference type="CDD" id="cd14688">
    <property type="entry name" value="bZIP_YAP"/>
    <property type="match status" value="1"/>
</dbReference>
<proteinExistence type="predicted"/>
<evidence type="ECO:0000256" key="1">
    <source>
        <dbReference type="SAM" id="MobiDB-lite"/>
    </source>
</evidence>
<evidence type="ECO:0000313" key="3">
    <source>
        <dbReference type="Proteomes" id="UP001281614"/>
    </source>
</evidence>